<reference evidence="3 4" key="1">
    <citation type="submission" date="2020-11" db="EMBL/GenBank/DDBJ databases">
        <title>Draft genome sequencing of a Lachnospiraceae strain isolated from anoxic soil subjected to BSD treatment.</title>
        <authorList>
            <person name="Uek A."/>
            <person name="Tonouchi A."/>
        </authorList>
    </citation>
    <scope>NUCLEOTIDE SEQUENCE [LARGE SCALE GENOMIC DNA]</scope>
    <source>
        <strain evidence="3 4">TB5</strain>
    </source>
</reference>
<name>A0A7R7EK48_9FIRM</name>
<dbReference type="InterPro" id="IPR000297">
    <property type="entry name" value="PPIase_PpiC"/>
</dbReference>
<gene>
    <name evidence="3" type="ORF">bsdtb5_14650</name>
</gene>
<feature type="region of interest" description="Disordered" evidence="1">
    <location>
        <begin position="356"/>
        <end position="390"/>
    </location>
</feature>
<dbReference type="AlphaFoldDB" id="A0A7R7EK48"/>
<evidence type="ECO:0000313" key="3">
    <source>
        <dbReference type="EMBL" id="BCN30170.1"/>
    </source>
</evidence>
<dbReference type="PANTHER" id="PTHR47245:SF2">
    <property type="entry name" value="PEPTIDYL-PROLYL CIS-TRANS ISOMERASE HP_0175-RELATED"/>
    <property type="match status" value="1"/>
</dbReference>
<dbReference type="EMBL" id="AP024169">
    <property type="protein sequence ID" value="BCN30170.1"/>
    <property type="molecule type" value="Genomic_DNA"/>
</dbReference>
<evidence type="ECO:0000256" key="1">
    <source>
        <dbReference type="SAM" id="MobiDB-lite"/>
    </source>
</evidence>
<proteinExistence type="predicted"/>
<dbReference type="KEGG" id="ahb:bsdtb5_14650"/>
<accession>A0A7R7EK48</accession>
<dbReference type="InterPro" id="IPR050245">
    <property type="entry name" value="PrsA_foldase"/>
</dbReference>
<dbReference type="InterPro" id="IPR027304">
    <property type="entry name" value="Trigger_fact/SurA_dom_sf"/>
</dbReference>
<feature type="compositionally biased region" description="Low complexity" evidence="1">
    <location>
        <begin position="362"/>
        <end position="374"/>
    </location>
</feature>
<feature type="domain" description="PpiC" evidence="2">
    <location>
        <begin position="213"/>
        <end position="302"/>
    </location>
</feature>
<dbReference type="PROSITE" id="PS51257">
    <property type="entry name" value="PROKAR_LIPOPROTEIN"/>
    <property type="match status" value="1"/>
</dbReference>
<sequence length="390" mass="43156">MKNLKKVMSYALIGVLTMSMTLVTGCKKKDSAEKSSDKLNNVVVTVDDTKIKLKDAMYFIFDTEAMGEYYDQMYKSYTGSGYWDAKGDDGLTNREKAKDYVMDNVVMIDILSKKANEDKLTLTDDDKKTVKTNVKTLLGQVSKEQLKITGFTQKNLEATLEKMAVAGKYYDKMIKGFNIDKEAIKAGIKKADYRQYNTDYILFPTTKTDASGKAVALSDKEKKEALKNAQEALTSLKAGKSFADLKKTYTTATSDSKNFTDSDQNTDAAYKKAAKLLNNKEFSNVVEGTDGYYVIQMTNNNSSEAYDTAVDQAVQTETGKQFDAAYKKLKKNYKVTVNKKVWDTITMGKTTIVQTDKTNSSTGTTGAAGTTQTTEDSKSSTDSKTDSGNK</sequence>
<keyword evidence="4" id="KW-1185">Reference proteome</keyword>
<dbReference type="GO" id="GO:0003755">
    <property type="term" value="F:peptidyl-prolyl cis-trans isomerase activity"/>
    <property type="evidence" value="ECO:0007669"/>
    <property type="project" value="InterPro"/>
</dbReference>
<organism evidence="3 4">
    <name type="scientific">Anaeromicropila herbilytica</name>
    <dbReference type="NCBI Taxonomy" id="2785025"/>
    <lineage>
        <taxon>Bacteria</taxon>
        <taxon>Bacillati</taxon>
        <taxon>Bacillota</taxon>
        <taxon>Clostridia</taxon>
        <taxon>Lachnospirales</taxon>
        <taxon>Lachnospiraceae</taxon>
        <taxon>Anaeromicropila</taxon>
    </lineage>
</organism>
<evidence type="ECO:0000313" key="4">
    <source>
        <dbReference type="Proteomes" id="UP000595897"/>
    </source>
</evidence>
<dbReference type="SUPFAM" id="SSF54534">
    <property type="entry name" value="FKBP-like"/>
    <property type="match status" value="1"/>
</dbReference>
<protein>
    <recommendedName>
        <fullName evidence="2">PpiC domain-containing protein</fullName>
    </recommendedName>
</protein>
<dbReference type="SUPFAM" id="SSF109998">
    <property type="entry name" value="Triger factor/SurA peptide-binding domain-like"/>
    <property type="match status" value="1"/>
</dbReference>
<dbReference type="Pfam" id="PF13145">
    <property type="entry name" value="Rotamase_2"/>
    <property type="match status" value="1"/>
</dbReference>
<dbReference type="RefSeq" id="WP_271715410.1">
    <property type="nucleotide sequence ID" value="NZ_AP024169.1"/>
</dbReference>
<feature type="compositionally biased region" description="Basic and acidic residues" evidence="1">
    <location>
        <begin position="375"/>
        <end position="390"/>
    </location>
</feature>
<dbReference type="Proteomes" id="UP000595897">
    <property type="component" value="Chromosome"/>
</dbReference>
<dbReference type="PANTHER" id="PTHR47245">
    <property type="entry name" value="PEPTIDYLPROLYL ISOMERASE"/>
    <property type="match status" value="1"/>
</dbReference>
<dbReference type="Gene3D" id="3.10.50.40">
    <property type="match status" value="1"/>
</dbReference>
<evidence type="ECO:0000259" key="2">
    <source>
        <dbReference type="Pfam" id="PF13145"/>
    </source>
</evidence>
<dbReference type="InterPro" id="IPR046357">
    <property type="entry name" value="PPIase_dom_sf"/>
</dbReference>